<feature type="region of interest" description="Disordered" evidence="1">
    <location>
        <begin position="31"/>
        <end position="74"/>
    </location>
</feature>
<gene>
    <name evidence="2" type="ORF">METZ01_LOCUS422512</name>
</gene>
<evidence type="ECO:0000256" key="1">
    <source>
        <dbReference type="SAM" id="MobiDB-lite"/>
    </source>
</evidence>
<sequence length="96" mass="10061">MISAHWIAAPLTAEGKMGSDRYLDPVIGIPPGRTVSSSSGASGKYADRPASPAFNRMEGPAHGRHHPGPAASQEMAALRADPLAQRAGQFAVFFHP</sequence>
<dbReference type="AlphaFoldDB" id="A0A382XH36"/>
<proteinExistence type="predicted"/>
<dbReference type="EMBL" id="UINC01167255">
    <property type="protein sequence ID" value="SVD69658.1"/>
    <property type="molecule type" value="Genomic_DNA"/>
</dbReference>
<organism evidence="2">
    <name type="scientific">marine metagenome</name>
    <dbReference type="NCBI Taxonomy" id="408172"/>
    <lineage>
        <taxon>unclassified sequences</taxon>
        <taxon>metagenomes</taxon>
        <taxon>ecological metagenomes</taxon>
    </lineage>
</organism>
<reference evidence="2" key="1">
    <citation type="submission" date="2018-05" db="EMBL/GenBank/DDBJ databases">
        <authorList>
            <person name="Lanie J.A."/>
            <person name="Ng W.-L."/>
            <person name="Kazmierczak K.M."/>
            <person name="Andrzejewski T.M."/>
            <person name="Davidsen T.M."/>
            <person name="Wayne K.J."/>
            <person name="Tettelin H."/>
            <person name="Glass J.I."/>
            <person name="Rusch D."/>
            <person name="Podicherti R."/>
            <person name="Tsui H.-C.T."/>
            <person name="Winkler M.E."/>
        </authorList>
    </citation>
    <scope>NUCLEOTIDE SEQUENCE</scope>
</reference>
<protein>
    <submittedName>
        <fullName evidence="2">Uncharacterized protein</fullName>
    </submittedName>
</protein>
<name>A0A382XH36_9ZZZZ</name>
<accession>A0A382XH36</accession>
<evidence type="ECO:0000313" key="2">
    <source>
        <dbReference type="EMBL" id="SVD69658.1"/>
    </source>
</evidence>